<gene>
    <name evidence="2" type="ORF">PLEPLA_LOCUS12172</name>
</gene>
<feature type="region of interest" description="Disordered" evidence="1">
    <location>
        <begin position="53"/>
        <end position="97"/>
    </location>
</feature>
<protein>
    <submittedName>
        <fullName evidence="2">Uncharacterized protein</fullName>
    </submittedName>
</protein>
<keyword evidence="3" id="KW-1185">Reference proteome</keyword>
<evidence type="ECO:0000313" key="3">
    <source>
        <dbReference type="Proteomes" id="UP001153269"/>
    </source>
</evidence>
<comment type="caution">
    <text evidence="2">The sequence shown here is derived from an EMBL/GenBank/DDBJ whole genome shotgun (WGS) entry which is preliminary data.</text>
</comment>
<feature type="compositionally biased region" description="Low complexity" evidence="1">
    <location>
        <begin position="75"/>
        <end position="86"/>
    </location>
</feature>
<evidence type="ECO:0000256" key="1">
    <source>
        <dbReference type="SAM" id="MobiDB-lite"/>
    </source>
</evidence>
<feature type="compositionally biased region" description="Basic and acidic residues" evidence="1">
    <location>
        <begin position="11"/>
        <end position="20"/>
    </location>
</feature>
<organism evidence="2 3">
    <name type="scientific">Pleuronectes platessa</name>
    <name type="common">European plaice</name>
    <dbReference type="NCBI Taxonomy" id="8262"/>
    <lineage>
        <taxon>Eukaryota</taxon>
        <taxon>Metazoa</taxon>
        <taxon>Chordata</taxon>
        <taxon>Craniata</taxon>
        <taxon>Vertebrata</taxon>
        <taxon>Euteleostomi</taxon>
        <taxon>Actinopterygii</taxon>
        <taxon>Neopterygii</taxon>
        <taxon>Teleostei</taxon>
        <taxon>Neoteleostei</taxon>
        <taxon>Acanthomorphata</taxon>
        <taxon>Carangaria</taxon>
        <taxon>Pleuronectiformes</taxon>
        <taxon>Pleuronectoidei</taxon>
        <taxon>Pleuronectidae</taxon>
        <taxon>Pleuronectes</taxon>
    </lineage>
</organism>
<reference evidence="2" key="1">
    <citation type="submission" date="2020-03" db="EMBL/GenBank/DDBJ databases">
        <authorList>
            <person name="Weist P."/>
        </authorList>
    </citation>
    <scope>NUCLEOTIDE SEQUENCE</scope>
</reference>
<sequence>MSAARKALRGASERHAEGVPRWRGRSHLSVSVKTQKHTLAFRIPEAVKALCVRQQEPPPSAPQEVNSQTAATLHPPRLLSRPSGRPQPLPSILTTHTELRPPVTQFRVRKDRTSVWVLTWMRIQSSGENSNLEQRMLLGP</sequence>
<dbReference type="Proteomes" id="UP001153269">
    <property type="component" value="Unassembled WGS sequence"/>
</dbReference>
<accession>A0A9N7U3U7</accession>
<name>A0A9N7U3U7_PLEPL</name>
<evidence type="ECO:0000313" key="2">
    <source>
        <dbReference type="EMBL" id="CAB1424250.1"/>
    </source>
</evidence>
<proteinExistence type="predicted"/>
<dbReference type="EMBL" id="CADEAL010000715">
    <property type="protein sequence ID" value="CAB1424250.1"/>
    <property type="molecule type" value="Genomic_DNA"/>
</dbReference>
<dbReference type="AlphaFoldDB" id="A0A9N7U3U7"/>
<feature type="region of interest" description="Disordered" evidence="1">
    <location>
        <begin position="1"/>
        <end position="20"/>
    </location>
</feature>